<keyword evidence="2 5" id="KW-0690">Ribosome biogenesis</keyword>
<evidence type="ECO:0000259" key="6">
    <source>
        <dbReference type="Pfam" id="PF01782"/>
    </source>
</evidence>
<comment type="function">
    <text evidence="5">An accessory protein needed during the final step in the assembly of 30S ribosomal subunit, possibly for assembly of the head region. Essential for efficient processing of 16S rRNA. May be needed both before and after RbfA during the maturation of 16S rRNA. It has affinity for free ribosomal 30S subunits but not for 70S ribosomes.</text>
</comment>
<comment type="domain">
    <text evidence="5">The PRC barrel domain binds ribosomal protein uS19.</text>
</comment>
<proteinExistence type="inferred from homology"/>
<dbReference type="InterPro" id="IPR056792">
    <property type="entry name" value="PRC_RimM"/>
</dbReference>
<organism evidence="8 9">
    <name type="scientific">Microbulbifer pacificus</name>
    <dbReference type="NCBI Taxonomy" id="407164"/>
    <lineage>
        <taxon>Bacteria</taxon>
        <taxon>Pseudomonadati</taxon>
        <taxon>Pseudomonadota</taxon>
        <taxon>Gammaproteobacteria</taxon>
        <taxon>Cellvibrionales</taxon>
        <taxon>Microbulbiferaceae</taxon>
        <taxon>Microbulbifer</taxon>
    </lineage>
</organism>
<evidence type="ECO:0000313" key="9">
    <source>
        <dbReference type="Proteomes" id="UP001302477"/>
    </source>
</evidence>
<evidence type="ECO:0000256" key="1">
    <source>
        <dbReference type="ARBA" id="ARBA00022490"/>
    </source>
</evidence>
<evidence type="ECO:0000256" key="4">
    <source>
        <dbReference type="ARBA" id="ARBA00023186"/>
    </source>
</evidence>
<dbReference type="InterPro" id="IPR036976">
    <property type="entry name" value="RimM_N_sf"/>
</dbReference>
<dbReference type="GO" id="GO:0005840">
    <property type="term" value="C:ribosome"/>
    <property type="evidence" value="ECO:0007669"/>
    <property type="project" value="InterPro"/>
</dbReference>
<dbReference type="InterPro" id="IPR011961">
    <property type="entry name" value="RimM"/>
</dbReference>
<sequence length="184" mass="20743">MAERSLVNENLVTVGRITAVYGVRGWVKVHSYTEPMENILDFSGWWLQAPGAGGQESWQPLEIDAGKRHGKGLVVHIKGVDDRDIAATFCQRDIAVAGSEMPQLEDGEYYWHQLQGLQVISQFEGREYRFGEVVRLMETGANDVMVVRGGEDGRERLIPYLPGEFITKVDLETGVIFVDWDPEF</sequence>
<dbReference type="Proteomes" id="UP001302477">
    <property type="component" value="Chromosome"/>
</dbReference>
<evidence type="ECO:0000256" key="5">
    <source>
        <dbReference type="HAMAP-Rule" id="MF_00014"/>
    </source>
</evidence>
<reference evidence="8 9" key="1">
    <citation type="submission" date="2023-10" db="EMBL/GenBank/DDBJ databases">
        <title>Description of Microbulbifer bruguierae sp. nov., isolated from the sediments of mangrove plant Bruguiera sexangula and comparative genomic analyses of the genus Microbulbifer.</title>
        <authorList>
            <person name="Long M."/>
        </authorList>
    </citation>
    <scope>NUCLEOTIDE SEQUENCE [LARGE SCALE GENOMIC DNA]</scope>
    <source>
        <strain evidence="8 9">SPO729</strain>
    </source>
</reference>
<dbReference type="EMBL" id="CP137555">
    <property type="protein sequence ID" value="WOX06199.1"/>
    <property type="molecule type" value="Genomic_DNA"/>
</dbReference>
<feature type="domain" description="Ribosome maturation factor RimM PRC barrel" evidence="7">
    <location>
        <begin position="111"/>
        <end position="181"/>
    </location>
</feature>
<dbReference type="SUPFAM" id="SSF50346">
    <property type="entry name" value="PRC-barrel domain"/>
    <property type="match status" value="1"/>
</dbReference>
<dbReference type="Pfam" id="PF01782">
    <property type="entry name" value="RimM"/>
    <property type="match status" value="1"/>
</dbReference>
<comment type="similarity">
    <text evidence="5">Belongs to the RimM family.</text>
</comment>
<dbReference type="InterPro" id="IPR002676">
    <property type="entry name" value="RimM_N"/>
</dbReference>
<dbReference type="KEGG" id="mpaf:R5R33_03455"/>
<dbReference type="Pfam" id="PF24986">
    <property type="entry name" value="PRC_RimM"/>
    <property type="match status" value="1"/>
</dbReference>
<gene>
    <name evidence="5 8" type="primary">rimM</name>
    <name evidence="8" type="ORF">R5R33_03455</name>
</gene>
<evidence type="ECO:0000256" key="2">
    <source>
        <dbReference type="ARBA" id="ARBA00022517"/>
    </source>
</evidence>
<keyword evidence="1 5" id="KW-0963">Cytoplasm</keyword>
<keyword evidence="9" id="KW-1185">Reference proteome</keyword>
<evidence type="ECO:0000256" key="3">
    <source>
        <dbReference type="ARBA" id="ARBA00022552"/>
    </source>
</evidence>
<evidence type="ECO:0000259" key="7">
    <source>
        <dbReference type="Pfam" id="PF24986"/>
    </source>
</evidence>
<keyword evidence="3 5" id="KW-0698">rRNA processing</keyword>
<dbReference type="Gene3D" id="2.40.30.60">
    <property type="entry name" value="RimM"/>
    <property type="match status" value="1"/>
</dbReference>
<comment type="subunit">
    <text evidence="5">Binds ribosomal protein uS19.</text>
</comment>
<dbReference type="PANTHER" id="PTHR33692">
    <property type="entry name" value="RIBOSOME MATURATION FACTOR RIMM"/>
    <property type="match status" value="1"/>
</dbReference>
<name>A0AAU0N1J4_9GAMM</name>
<dbReference type="AlphaFoldDB" id="A0AAU0N1J4"/>
<accession>A0AAU0N1J4</accession>
<dbReference type="NCBIfam" id="TIGR02273">
    <property type="entry name" value="16S_RimM"/>
    <property type="match status" value="1"/>
</dbReference>
<dbReference type="Gene3D" id="2.30.30.240">
    <property type="entry name" value="PRC-barrel domain"/>
    <property type="match status" value="1"/>
</dbReference>
<dbReference type="PANTHER" id="PTHR33692:SF1">
    <property type="entry name" value="RIBOSOME MATURATION FACTOR RIMM"/>
    <property type="match status" value="1"/>
</dbReference>
<protein>
    <recommendedName>
        <fullName evidence="5">Ribosome maturation factor RimM</fullName>
    </recommendedName>
</protein>
<keyword evidence="4 5" id="KW-0143">Chaperone</keyword>
<dbReference type="GO" id="GO:0043022">
    <property type="term" value="F:ribosome binding"/>
    <property type="evidence" value="ECO:0007669"/>
    <property type="project" value="InterPro"/>
</dbReference>
<feature type="domain" description="RimM N-terminal" evidence="6">
    <location>
        <begin position="13"/>
        <end position="96"/>
    </location>
</feature>
<dbReference type="InterPro" id="IPR009000">
    <property type="entry name" value="Transl_B-barrel_sf"/>
</dbReference>
<dbReference type="GO" id="GO:0006364">
    <property type="term" value="P:rRNA processing"/>
    <property type="evidence" value="ECO:0007669"/>
    <property type="project" value="UniProtKB-UniRule"/>
</dbReference>
<comment type="subcellular location">
    <subcellularLocation>
        <location evidence="5">Cytoplasm</location>
    </subcellularLocation>
</comment>
<dbReference type="SUPFAM" id="SSF50447">
    <property type="entry name" value="Translation proteins"/>
    <property type="match status" value="1"/>
</dbReference>
<dbReference type="GO" id="GO:0005737">
    <property type="term" value="C:cytoplasm"/>
    <property type="evidence" value="ECO:0007669"/>
    <property type="project" value="UniProtKB-SubCell"/>
</dbReference>
<dbReference type="HAMAP" id="MF_00014">
    <property type="entry name" value="Ribosome_mat_RimM"/>
    <property type="match status" value="1"/>
</dbReference>
<dbReference type="InterPro" id="IPR011033">
    <property type="entry name" value="PRC_barrel-like_sf"/>
</dbReference>
<dbReference type="GO" id="GO:0042274">
    <property type="term" value="P:ribosomal small subunit biogenesis"/>
    <property type="evidence" value="ECO:0007669"/>
    <property type="project" value="UniProtKB-UniRule"/>
</dbReference>
<evidence type="ECO:0000313" key="8">
    <source>
        <dbReference type="EMBL" id="WOX06199.1"/>
    </source>
</evidence>
<dbReference type="RefSeq" id="WP_318954657.1">
    <property type="nucleotide sequence ID" value="NZ_CP137555.1"/>
</dbReference>